<dbReference type="GeneTree" id="ENSGT00940000165050"/>
<evidence type="ECO:0007829" key="3">
    <source>
        <dbReference type="PeptideAtlas" id="A0ABJ7H8B7"/>
    </source>
</evidence>
<reference evidence="1" key="4">
    <citation type="submission" date="2025-08" db="UniProtKB">
        <authorList>
            <consortium name="Ensembl"/>
        </authorList>
    </citation>
    <scope>IDENTIFICATION</scope>
</reference>
<dbReference type="OpenTargets" id="ENSG00000231887"/>
<reference evidence="1" key="5">
    <citation type="submission" date="2025-09" db="UniProtKB">
        <authorList>
            <consortium name="Ensembl"/>
        </authorList>
    </citation>
    <scope>IDENTIFICATION</scope>
</reference>
<sequence>MRSVRDHLWEDSNLNPLLVMGTRMMALSRDHPNKEASSNKVHHLLRESHKDHPNKEASSNKVHHLLRESHKDHPNREAIPLLLKEGHKDHPNREAIPVLLEEGHKDHPNREAISKVLPHLLLESPRDHLPKGAAHKDLHRGSLLSNLGFNDRYDSSLLSIKGSNCYSSPTSLCQ</sequence>
<reference evidence="1 2" key="2">
    <citation type="journal article" date="2004" name="Nature">
        <title>Finishing the euchromatic sequence of the human genome.</title>
        <authorList>
            <consortium name="International Human Genome Sequencing Consortium"/>
        </authorList>
    </citation>
    <scope>NUCLEOTIDE SEQUENCE [LARGE SCALE GENOMIC DNA]</scope>
</reference>
<reference evidence="1 2" key="1">
    <citation type="journal article" date="2001" name="Nature">
        <title>Initial sequencing and analysis of the human genome.</title>
        <authorList>
            <consortium name="International Human Genome Sequencing Consortium"/>
            <person name="Lander E.S."/>
            <person name="Linton L.M."/>
            <person name="Birren B."/>
            <person name="Nusbaum C."/>
            <person name="Zody M.C."/>
            <person name="Baldwin J."/>
            <person name="Devon K."/>
            <person name="Dewar K."/>
            <person name="Doyle M."/>
            <person name="FitzHugh W."/>
            <person name="Funke R."/>
            <person name="Gage D."/>
            <person name="Harris K."/>
            <person name="Heaford A."/>
            <person name="Howland J."/>
            <person name="Kann L."/>
            <person name="Lehoczky J."/>
            <person name="LeVine R."/>
            <person name="McEwan P."/>
            <person name="McKernan K."/>
            <person name="Meldrim J."/>
            <person name="Mesirov J.P."/>
            <person name="Miranda C."/>
            <person name="Morris W."/>
            <person name="Naylor J."/>
            <person name="Raymond C."/>
            <person name="Rosetti M."/>
            <person name="Santos R."/>
            <person name="Sheridan A."/>
            <person name="Sougnez C."/>
            <person name="Stange-Thomann N."/>
            <person name="Stojanovic N."/>
            <person name="Subramanian A."/>
            <person name="Wyman D."/>
            <person name="Rogers J."/>
            <person name="Sulston J."/>
            <person name="Ainscough R."/>
            <person name="Beck S."/>
            <person name="Bentley D."/>
            <person name="Burton J."/>
            <person name="Clee C."/>
            <person name="Carter N."/>
            <person name="Coulson A."/>
            <person name="Deadman R."/>
            <person name="Deloukas P."/>
            <person name="Dunham A."/>
            <person name="Dunham I."/>
            <person name="Durbin R."/>
            <person name="French L."/>
            <person name="Grafham D."/>
            <person name="Gregory S."/>
            <person name="Hubbard T."/>
            <person name="Humphray S."/>
            <person name="Hunt A."/>
            <person name="Jones M."/>
            <person name="Lloyd C."/>
            <person name="McMurray A."/>
            <person name="Matthews L."/>
            <person name="Mercer S."/>
            <person name="Milne S."/>
            <person name="Mullikin J.C."/>
            <person name="Mungall A."/>
            <person name="Plumb R."/>
            <person name="Ross M."/>
            <person name="Shownkeen R."/>
            <person name="Sims S."/>
            <person name="Waterston R.H."/>
            <person name="Wilson R.K."/>
            <person name="Hillier L.W."/>
            <person name="McPherson J.D."/>
            <person name="Marra M.A."/>
            <person name="Mardis E.R."/>
            <person name="Fulton L.A."/>
            <person name="Chinwalla A.T."/>
            <person name="Pepin K.H."/>
            <person name="Gish W.R."/>
            <person name="Chissoe S.L."/>
            <person name="Wendl M.C."/>
            <person name="Delehaunty K.D."/>
            <person name="Miner T.L."/>
            <person name="Delehaunty A."/>
            <person name="Kramer J.B."/>
            <person name="Cook L.L."/>
            <person name="Fulton R.S."/>
            <person name="Johnson D.L."/>
            <person name="Minx P.J."/>
            <person name="Clifton S.W."/>
            <person name="Hawkins T."/>
            <person name="Branscomb E."/>
            <person name="Predki P."/>
            <person name="Richardson P."/>
            <person name="Wenning S."/>
            <person name="Slezak T."/>
            <person name="Doggett N."/>
            <person name="Cheng J.F."/>
            <person name="Olsen A."/>
            <person name="Lucas S."/>
            <person name="Elkin C."/>
            <person name="Uberbacher E."/>
            <person name="Frazier M."/>
            <person name="Gibbs R.A."/>
            <person name="Muzny D.M."/>
            <person name="Scherer S.E."/>
            <person name="Bouck J.B."/>
            <person name="Sodergren E.J."/>
            <person name="Worley K.C."/>
            <person name="Rives C.M."/>
            <person name="Gorrell J.H."/>
            <person name="Metzker M.L."/>
            <person name="Naylor S.L."/>
            <person name="Kucherlapati R.S."/>
            <person name="Nelson D.L."/>
            <person name="Weinstock G.M."/>
            <person name="Sakaki Y."/>
            <person name="Fujiyama A."/>
            <person name="Hattori M."/>
            <person name="Yada T."/>
            <person name="Toyoda A."/>
            <person name="Itoh T."/>
            <person name="Kawagoe C."/>
            <person name="Watanabe H."/>
            <person name="Totoki Y."/>
            <person name="Taylor T."/>
            <person name="Weissenbach J."/>
            <person name="Heilig R."/>
            <person name="Saurin W."/>
            <person name="Artiguenave F."/>
            <person name="Brottier P."/>
            <person name="Bruls T."/>
            <person name="Pelletier E."/>
            <person name="Robert C."/>
            <person name="Wincker P."/>
            <person name="Smith D.R."/>
            <person name="Doucette-Stamm L."/>
            <person name="Rubenfield M."/>
            <person name="Weinstock K."/>
            <person name="Lee H.M."/>
            <person name="Dubois J."/>
            <person name="Rosenthal A."/>
            <person name="Platzer M."/>
            <person name="Nyakatura G."/>
            <person name="Taudien S."/>
            <person name="Rump A."/>
            <person name="Yang H."/>
            <person name="Yu J."/>
            <person name="Wang J."/>
            <person name="Huang G."/>
            <person name="Gu J."/>
            <person name="Hood L."/>
            <person name="Rowen L."/>
            <person name="Madan A."/>
            <person name="Qin S."/>
            <person name="Davis R.W."/>
            <person name="Federspiel N.A."/>
            <person name="Abola A.P."/>
            <person name="Proctor M.J."/>
            <person name="Myers R.M."/>
            <person name="Schmutz J."/>
            <person name="Dickson M."/>
            <person name="Grimwood J."/>
            <person name="Cox D.R."/>
            <person name="Olson M.V."/>
            <person name="Kaul R."/>
            <person name="Raymond C."/>
            <person name="Shimizu N."/>
            <person name="Kawasaki K."/>
            <person name="Minoshima S."/>
            <person name="Evans G.A."/>
            <person name="Athanasiou M."/>
            <person name="Schultz R."/>
            <person name="Roe B.A."/>
            <person name="Chen F."/>
            <person name="Pan H."/>
            <person name="Ramser J."/>
            <person name="Lehrach H."/>
            <person name="Reinhardt R."/>
            <person name="McCombie W.R."/>
            <person name="de la Bastide M."/>
            <person name="Dedhia N."/>
            <person name="Blocker H."/>
            <person name="Hornischer K."/>
            <person name="Nordsiek G."/>
            <person name="Agarwala R."/>
            <person name="Aravind L."/>
            <person name="Bailey J.A."/>
            <person name="Bateman A."/>
            <person name="Batzoglou S."/>
            <person name="Birney E."/>
            <person name="Bork P."/>
            <person name="Brown D.G."/>
            <person name="Burge C.B."/>
            <person name="Cerutti L."/>
            <person name="Chen H.C."/>
            <person name="Church D."/>
            <person name="Clamp M."/>
            <person name="Copley R.R."/>
            <person name="Doerks T."/>
            <person name="Eddy S.R."/>
            <person name="Eichler E.E."/>
            <person name="Furey T.S."/>
            <person name="Galagan J."/>
            <person name="Gilbert J.G."/>
            <person name="Harmon C."/>
            <person name="Hayashizaki Y."/>
            <person name="Haussler D."/>
            <person name="Hermjakob H."/>
            <person name="Hokamp K."/>
            <person name="Jang W."/>
            <person name="Johnson L.S."/>
            <person name="Jones T.A."/>
            <person name="Kasif S."/>
            <person name="Kaspryzk A."/>
            <person name="Kennedy S."/>
            <person name="Kent W.J."/>
            <person name="Kitts P."/>
            <person name="Koonin E.V."/>
            <person name="Korf I."/>
            <person name="Kulp D."/>
            <person name="Lancet D."/>
            <person name="Lowe T.M."/>
            <person name="McLysaght A."/>
            <person name="Mikkelsen T."/>
            <person name="Moran J.V."/>
            <person name="Mulder N."/>
            <person name="Pollara V.J."/>
            <person name="Ponting C.P."/>
            <person name="Schuler G."/>
            <person name="Schultz J."/>
            <person name="Slater G."/>
            <person name="Smit A.F."/>
            <person name="Stupka E."/>
            <person name="Szustakowski J."/>
            <person name="Thierry-Mieg D."/>
            <person name="Thierry-Mieg J."/>
            <person name="Wagner L."/>
            <person name="Wallis J."/>
            <person name="Wheeler R."/>
            <person name="Williams A."/>
            <person name="Wolf Y.I."/>
            <person name="Wolfe K.H."/>
            <person name="Yang S.P."/>
            <person name="Yeh R.F."/>
            <person name="Collins F."/>
            <person name="Guyer M.S."/>
            <person name="Peterson J."/>
            <person name="Felsenfeld A."/>
            <person name="Wetterstrand K.A."/>
            <person name="Patrinos A."/>
            <person name="Morgan M.J."/>
            <person name="de Jong P."/>
            <person name="Catanese J.J."/>
            <person name="Osoegawa K."/>
            <person name="Shizuya H."/>
            <person name="Choi S."/>
            <person name="Chen Y.J."/>
        </authorList>
    </citation>
    <scope>NUCLEOTIDE SEQUENCE [LARGE SCALE GENOMIC DNA]</scope>
</reference>
<dbReference type="EMBL" id="AC018630">
    <property type="status" value="NOT_ANNOTATED_CDS"/>
    <property type="molecule type" value="Genomic_DNA"/>
</dbReference>
<keyword evidence="2" id="KW-1185">Reference proteome</keyword>
<dbReference type="Ensembl" id="ENST00000850905.1">
    <property type="protein sequence ID" value="ENSP00000520986.1"/>
    <property type="gene ID" value="ENSG00000231887.10"/>
</dbReference>
<dbReference type="HGNC" id="HGNC:9366">
    <property type="gene designation" value="PRH1"/>
</dbReference>
<keyword evidence="3" id="KW-1267">Proteomics identification</keyword>
<dbReference type="EMBL" id="AC006518">
    <property type="status" value="NOT_ANNOTATED_CDS"/>
    <property type="molecule type" value="Genomic_DNA"/>
</dbReference>
<gene>
    <name evidence="1" type="primary">PRH1</name>
</gene>
<reference evidence="1 2" key="3">
    <citation type="journal article" date="2006" name="Nature">
        <title>The finished DNA sequence of human chromosome 12.</title>
        <authorList>
            <consortium name="Baylor College of Medicine Human Genome Sequencing Center Sequence Production Team"/>
            <person name="Scherer S.E."/>
            <person name="Muzny D.M."/>
            <person name="Buhay C.J."/>
            <person name="Chen R."/>
            <person name="Cree A."/>
            <person name="Ding Y."/>
            <person name="Dugan-Rocha S."/>
            <person name="Gill R."/>
            <person name="Gunaratne P."/>
            <person name="Harris R.A."/>
            <person name="Hawes A.C."/>
            <person name="Hernandez J."/>
            <person name="Hodgson A.V."/>
            <person name="Hume J."/>
            <person name="Jackson A."/>
            <person name="Khan Z.M."/>
            <person name="Kovar-Smith C."/>
            <person name="Lewis L.R."/>
            <person name="Lozado R.J."/>
            <person name="Metzker M.L."/>
            <person name="Milosavljevic A."/>
            <person name="Miner G.R."/>
            <person name="Montgomery K.T."/>
            <person name="Morgan M.B."/>
            <person name="Nazareth L.V."/>
            <person name="Scott G."/>
            <person name="Sodergren E."/>
            <person name="Song X.Z."/>
            <person name="Steffen D."/>
            <person name="Lovering R.C."/>
            <person name="Wheeler D.A."/>
            <person name="Worley K.C."/>
            <person name="Yuan Y."/>
            <person name="Zhang Z."/>
            <person name="Adams C.Q."/>
            <person name="Ansari-Lari M.A."/>
            <person name="Ayele M."/>
            <person name="Brown M.J."/>
            <person name="Chen G."/>
            <person name="Chen Z."/>
            <person name="Clerc-Blankenburg K.P."/>
            <person name="Davis C."/>
            <person name="Delgado O."/>
            <person name="Dinh H.H."/>
            <person name="Draper H."/>
            <person name="Gonzalez-Garay M.L."/>
            <person name="Havlak P."/>
            <person name="Jackson L.R."/>
            <person name="Jacob L.S."/>
            <person name="Kelly S.H."/>
            <person name="Li L."/>
            <person name="Li Z."/>
            <person name="Liu J."/>
            <person name="Liu W."/>
            <person name="Lu J."/>
            <person name="Maheshwari M."/>
            <person name="Nguyen B.V."/>
            <person name="Okwuonu G.O."/>
            <person name="Pasternak S."/>
            <person name="Perez L.M."/>
            <person name="Plopper F.J."/>
            <person name="Santibanez J."/>
            <person name="Shen H."/>
            <person name="Tabor P.E."/>
            <person name="Verduzco D."/>
            <person name="Waldron L."/>
            <person name="Wang Q."/>
            <person name="Williams G.A."/>
            <person name="Zhang J."/>
            <person name="Zhou J."/>
            <person name="Allen C.C."/>
            <person name="Amin A.G."/>
            <person name="Anyalebechi V."/>
            <person name="Bailey M."/>
            <person name="Barbaria J.A."/>
            <person name="Bimage K.E."/>
            <person name="Bryant N.P."/>
            <person name="Burch P.E."/>
            <person name="Burkett C.E."/>
            <person name="Burrell K.L."/>
            <person name="Calderon E."/>
            <person name="Cardenas V."/>
            <person name="Carter K."/>
            <person name="Casias K."/>
            <person name="Cavazos I."/>
            <person name="Cavazos S.R."/>
            <person name="Ceasar H."/>
            <person name="Chacko J."/>
            <person name="Chan S.N."/>
            <person name="Chavez D."/>
            <person name="Christopoulos C."/>
            <person name="Chu J."/>
            <person name="Cockrell R."/>
            <person name="Cox C.D."/>
            <person name="Dang M."/>
            <person name="Dathorne S.R."/>
            <person name="David R."/>
            <person name="Davis C.M."/>
            <person name="Davy-Carroll L."/>
            <person name="Deshazo D.R."/>
            <person name="Donlin J.E."/>
            <person name="D'Souza L."/>
            <person name="Eaves K.A."/>
            <person name="Egan A."/>
            <person name="Emery-Cohen A.J."/>
            <person name="Escotto M."/>
            <person name="Flagg N."/>
            <person name="Forbes L.D."/>
            <person name="Gabisi A.M."/>
            <person name="Garza M."/>
            <person name="Hamilton C."/>
            <person name="Henderson N."/>
            <person name="Hernandez O."/>
            <person name="Hines S."/>
            <person name="Hogues M.E."/>
            <person name="Huang M."/>
            <person name="Idlebird D.G."/>
            <person name="Johnson R."/>
            <person name="Jolivet A."/>
            <person name="Jones S."/>
            <person name="Kagan R."/>
            <person name="King L.M."/>
            <person name="Leal B."/>
            <person name="Lebow H."/>
            <person name="Lee S."/>
            <person name="LeVan J.M."/>
            <person name="Lewis L.C."/>
            <person name="London P."/>
            <person name="Lorensuhewa L.M."/>
            <person name="Loulseged H."/>
            <person name="Lovett D.A."/>
            <person name="Lucier A."/>
            <person name="Lucier R.L."/>
            <person name="Ma J."/>
            <person name="Madu R.C."/>
            <person name="Mapua P."/>
            <person name="Martindale A.D."/>
            <person name="Martinez E."/>
            <person name="Massey E."/>
            <person name="Mawhiney S."/>
            <person name="Meador M.G."/>
            <person name="Mendez S."/>
            <person name="Mercado C."/>
            <person name="Mercado I.C."/>
            <person name="Merritt C.E."/>
            <person name="Miner Z.L."/>
            <person name="Minja E."/>
            <person name="Mitchell T."/>
            <person name="Mohabbat F."/>
            <person name="Mohabbat K."/>
            <person name="Montgomery B."/>
            <person name="Moore N."/>
            <person name="Morris S."/>
            <person name="Munidasa M."/>
            <person name="Ngo R.N."/>
            <person name="Nguyen N.B."/>
            <person name="Nickerson E."/>
            <person name="Nwaokelemeh O.O."/>
            <person name="Nwokenkwo S."/>
            <person name="Obregon M."/>
            <person name="Oguh M."/>
            <person name="Oragunye N."/>
            <person name="Oviedo R.J."/>
            <person name="Parish B.J."/>
            <person name="Parker D.N."/>
            <person name="Parrish J."/>
            <person name="Parks K.L."/>
            <person name="Paul H.A."/>
            <person name="Payton B.A."/>
            <person name="Perez A."/>
            <person name="Perrin W."/>
            <person name="Pickens A."/>
            <person name="Primus E.L."/>
            <person name="Pu L.L."/>
            <person name="Puazo M."/>
            <person name="Quiles M.M."/>
            <person name="Quiroz J.B."/>
            <person name="Rabata D."/>
            <person name="Reeves K."/>
            <person name="Ruiz S.J."/>
            <person name="Shao H."/>
            <person name="Sisson I."/>
            <person name="Sonaike T."/>
            <person name="Sorelle R.P."/>
            <person name="Sutton A.E."/>
            <person name="Svatek A.F."/>
            <person name="Svetz L.A."/>
            <person name="Tamerisa K.S."/>
            <person name="Taylor T.R."/>
            <person name="Teague B."/>
            <person name="Thomas N."/>
            <person name="Thorn R.D."/>
            <person name="Trejos Z.Y."/>
            <person name="Trevino B.K."/>
            <person name="Ukegbu O.N."/>
            <person name="Urban J.B."/>
            <person name="Vasquez L.I."/>
            <person name="Vera V.A."/>
            <person name="Villasana D.M."/>
            <person name="Wang L."/>
            <person name="Ward-Moore S."/>
            <person name="Warren J.T."/>
            <person name="Wei X."/>
            <person name="White F."/>
            <person name="Williamson A.L."/>
            <person name="Wleczyk R."/>
            <person name="Wooden H.S."/>
            <person name="Wooden S.H."/>
            <person name="Yen J."/>
            <person name="Yoon L."/>
            <person name="Yoon V."/>
            <person name="Zorrilla S.E."/>
            <person name="Nelson D."/>
            <person name="Kucherlapati R."/>
            <person name="Weinstock G."/>
            <person name="Gibbs R.A."/>
            <person name="null."/>
        </authorList>
    </citation>
    <scope>NUCLEOTIDE SEQUENCE [LARGE SCALE GENOMIC DNA]</scope>
</reference>
<accession>A0ABJ7H8B7</accession>
<evidence type="ECO:0000313" key="2">
    <source>
        <dbReference type="Proteomes" id="UP000005640"/>
    </source>
</evidence>
<dbReference type="Proteomes" id="UP000005640">
    <property type="component" value="Chromosome 12"/>
</dbReference>
<protein>
    <submittedName>
        <fullName evidence="1">Proline rich protein HaeIII subfamily 1</fullName>
    </submittedName>
</protein>
<organism evidence="1 2">
    <name type="scientific">Homo sapiens</name>
    <name type="common">Human</name>
    <dbReference type="NCBI Taxonomy" id="9606"/>
    <lineage>
        <taxon>Eukaryota</taxon>
        <taxon>Metazoa</taxon>
        <taxon>Chordata</taxon>
        <taxon>Craniata</taxon>
        <taxon>Vertebrata</taxon>
        <taxon>Euteleostomi</taxon>
        <taxon>Mammalia</taxon>
        <taxon>Eutheria</taxon>
        <taxon>Euarchontoglires</taxon>
        <taxon>Primates</taxon>
        <taxon>Haplorrhini</taxon>
        <taxon>Catarrhini</taxon>
        <taxon>Hominidae</taxon>
        <taxon>Homo</taxon>
    </lineage>
</organism>
<proteinExistence type="evidence at protein level"/>
<dbReference type="EMBL" id="AC134349">
    <property type="status" value="NOT_ANNOTATED_CDS"/>
    <property type="molecule type" value="Genomic_DNA"/>
</dbReference>
<evidence type="ECO:0000313" key="1">
    <source>
        <dbReference type="Ensembl" id="ENSP00000520986.1"/>
    </source>
</evidence>
<name>A0ABJ7H8B7_HUMAN</name>